<evidence type="ECO:0000313" key="2">
    <source>
        <dbReference type="Proteomes" id="UP000236527"/>
    </source>
</evidence>
<organism evidence="1 2">
    <name type="scientific">Nostoc cycadae WK-1</name>
    <dbReference type="NCBI Taxonomy" id="1861711"/>
    <lineage>
        <taxon>Bacteria</taxon>
        <taxon>Bacillati</taxon>
        <taxon>Cyanobacteriota</taxon>
        <taxon>Cyanophyceae</taxon>
        <taxon>Nostocales</taxon>
        <taxon>Nostocaceae</taxon>
        <taxon>Nostoc</taxon>
    </lineage>
</organism>
<dbReference type="EMBL" id="BDGE01000003">
    <property type="protein sequence ID" value="GBE90554.1"/>
    <property type="molecule type" value="Genomic_DNA"/>
</dbReference>
<protein>
    <submittedName>
        <fullName evidence="1">Uncharacterized protein</fullName>
    </submittedName>
</protein>
<gene>
    <name evidence="1" type="ORF">NCWK1_0271</name>
</gene>
<proteinExistence type="predicted"/>
<dbReference type="AlphaFoldDB" id="A0A2H6LBD1"/>
<name>A0A2H6LBD1_9NOSO</name>
<accession>A0A2H6LBD1</accession>
<dbReference type="Proteomes" id="UP000236527">
    <property type="component" value="Unassembled WGS sequence"/>
</dbReference>
<comment type="caution">
    <text evidence="1">The sequence shown here is derived from an EMBL/GenBank/DDBJ whole genome shotgun (WGS) entry which is preliminary data.</text>
</comment>
<evidence type="ECO:0000313" key="1">
    <source>
        <dbReference type="EMBL" id="GBE90554.1"/>
    </source>
</evidence>
<dbReference type="InterPro" id="IPR014971">
    <property type="entry name" value="KGK"/>
</dbReference>
<sequence length="80" mass="9299">MKISKLTTKFLLSLCKIEVDMKDLYKSLECNNDDVVEIGENTYKIDRFKKAIIQSSKNSLEEELDNYGVEIPCMKFTKKV</sequence>
<keyword evidence="2" id="KW-1185">Reference proteome</keyword>
<dbReference type="Pfam" id="PF08872">
    <property type="entry name" value="KGK"/>
    <property type="match status" value="1"/>
</dbReference>
<reference evidence="2" key="1">
    <citation type="journal article" date="2018" name="Genome Announc.">
        <title>Draft Genome Sequence of the Nitrogen-Fixing and Hormogonia-Inducing Cyanobacterium Nostoc cycadae Strain WK-1, Isolated from the Coralloid Roots of Cycas revoluta.</title>
        <authorList>
            <person name="Kanesaki Y."/>
            <person name="Hirose M."/>
            <person name="Hirose Y."/>
            <person name="Fujisawa T."/>
            <person name="Nakamura Y."/>
            <person name="Watanabe S."/>
            <person name="Matsunaga S."/>
            <person name="Uchida H."/>
            <person name="Murakami A."/>
        </authorList>
    </citation>
    <scope>NUCLEOTIDE SEQUENCE [LARGE SCALE GENOMIC DNA]</scope>
    <source>
        <strain evidence="2">WK-1</strain>
    </source>
</reference>